<comment type="caution">
    <text evidence="1">The sequence shown here is derived from an EMBL/GenBank/DDBJ whole genome shotgun (WGS) entry which is preliminary data.</text>
</comment>
<proteinExistence type="predicted"/>
<evidence type="ECO:0000313" key="2">
    <source>
        <dbReference type="Proteomes" id="UP000471705"/>
    </source>
</evidence>
<dbReference type="Proteomes" id="UP000471705">
    <property type="component" value="Unassembled WGS sequence"/>
</dbReference>
<protein>
    <submittedName>
        <fullName evidence="1">Uncharacterized protein</fullName>
    </submittedName>
</protein>
<dbReference type="InterPro" id="IPR046723">
    <property type="entry name" value="DUF6615"/>
</dbReference>
<evidence type="ECO:0000313" key="1">
    <source>
        <dbReference type="EMBL" id="NEK17632.1"/>
    </source>
</evidence>
<dbReference type="EMBL" id="WUFV01000014">
    <property type="protein sequence ID" value="NEK17632.1"/>
    <property type="molecule type" value="Genomic_DNA"/>
</dbReference>
<dbReference type="RefSeq" id="WP_164048192.1">
    <property type="nucleotide sequence ID" value="NZ_WUFV01000014.1"/>
</dbReference>
<sequence>MKAANLDLCQTFLELGDAISRNLELAYGSHISYGEETITEGSLLQLWNRHSAIIAIQTFSKPKEAVNGADWEWHLIGRKYTLKMRVQAKRLAKNGQQIKRLFSQKAKTAPHPQIDMLIADATLQGLLPVYCFYSAEAAKSTWTTATMPPDYQAGCLLGLARDIKAGGSKYLYSIEQVGVPWHFLVCPKLANTSPFPSLSFLNGQGDTGETALKVRERYIVSSEFLDHPEAVLRDGIRELFDLPEDYQPVPVIGRVSIDCRQLE</sequence>
<dbReference type="Pfam" id="PF20320">
    <property type="entry name" value="DUF6615"/>
    <property type="match status" value="1"/>
</dbReference>
<name>A0A7K3VLG1_RHILE</name>
<accession>A0A7K3VLG1</accession>
<organism evidence="1 2">
    <name type="scientific">Rhizobium leguminosarum</name>
    <dbReference type="NCBI Taxonomy" id="384"/>
    <lineage>
        <taxon>Bacteria</taxon>
        <taxon>Pseudomonadati</taxon>
        <taxon>Pseudomonadota</taxon>
        <taxon>Alphaproteobacteria</taxon>
        <taxon>Hyphomicrobiales</taxon>
        <taxon>Rhizobiaceae</taxon>
        <taxon>Rhizobium/Agrobacterium group</taxon>
        <taxon>Rhizobium</taxon>
    </lineage>
</organism>
<reference evidence="1 2" key="1">
    <citation type="submission" date="2019-12" db="EMBL/GenBank/DDBJ databases">
        <title>Rhizobium genotypes associated with high levels of biological nitrogen fixation by grain legumes in a temperate-maritime cropping system.</title>
        <authorList>
            <person name="Maluk M."/>
            <person name="Francesc Ferrando Molina F."/>
            <person name="Lopez Del Egido L."/>
            <person name="Lafos M."/>
            <person name="Langarica-Fuentes A."/>
            <person name="Gebre Yohannes G."/>
            <person name="Young M.W."/>
            <person name="Martin P."/>
            <person name="Gantlett R."/>
            <person name="Kenicer G."/>
            <person name="Hawes C."/>
            <person name="Begg G.S."/>
            <person name="Quilliam R.S."/>
            <person name="Squire G.R."/>
            <person name="Poole P.S."/>
            <person name="Young P.W."/>
            <person name="Iannetta P.M."/>
            <person name="James E.K."/>
        </authorList>
    </citation>
    <scope>NUCLEOTIDE SEQUENCE [LARGE SCALE GENOMIC DNA]</scope>
    <source>
        <strain evidence="1 2">JHI54</strain>
    </source>
</reference>
<gene>
    <name evidence="1" type="ORF">GR257_22665</name>
</gene>
<dbReference type="AlphaFoldDB" id="A0A7K3VLG1"/>